<dbReference type="Proteomes" id="UP000177080">
    <property type="component" value="Unassembled WGS sequence"/>
</dbReference>
<evidence type="ECO:0000313" key="1">
    <source>
        <dbReference type="EMBL" id="OGD03805.1"/>
    </source>
</evidence>
<proteinExistence type="predicted"/>
<gene>
    <name evidence="1" type="ORF">A2989_03990</name>
</gene>
<accession>A0A1F4ZC69</accession>
<comment type="caution">
    <text evidence="1">The sequence shown here is derived from an EMBL/GenBank/DDBJ whole genome shotgun (WGS) entry which is preliminary data.</text>
</comment>
<organism evidence="1 2">
    <name type="scientific">Candidatus Amesbacteria bacterium RIFCSPLOWO2_01_FULL_48_25</name>
    <dbReference type="NCBI Taxonomy" id="1797259"/>
    <lineage>
        <taxon>Bacteria</taxon>
        <taxon>Candidatus Amesiibacteriota</taxon>
    </lineage>
</organism>
<evidence type="ECO:0000313" key="2">
    <source>
        <dbReference type="Proteomes" id="UP000177080"/>
    </source>
</evidence>
<sequence length="158" mass="17497">MMRKGALLLEIVISLVILGMVSAVFFPAIVTLVKRSHQLKHAAVAAAILQEGMEATYNVFLSGWSGWEEGVYHPVVVVGPGTKHWTLISGEETALETRFTRRLEISNICRNPRTGDIRPNCGNGESIDEYSRLVTETVIWSESGQTRQLTTSWVVAKI</sequence>
<dbReference type="STRING" id="1797259.A2989_03990"/>
<dbReference type="AlphaFoldDB" id="A0A1F4ZC69"/>
<name>A0A1F4ZC69_9BACT</name>
<reference evidence="1 2" key="1">
    <citation type="journal article" date="2016" name="Nat. Commun.">
        <title>Thousands of microbial genomes shed light on interconnected biogeochemical processes in an aquifer system.</title>
        <authorList>
            <person name="Anantharaman K."/>
            <person name="Brown C.T."/>
            <person name="Hug L.A."/>
            <person name="Sharon I."/>
            <person name="Castelle C.J."/>
            <person name="Probst A.J."/>
            <person name="Thomas B.C."/>
            <person name="Singh A."/>
            <person name="Wilkins M.J."/>
            <person name="Karaoz U."/>
            <person name="Brodie E.L."/>
            <person name="Williams K.H."/>
            <person name="Hubbard S.S."/>
            <person name="Banfield J.F."/>
        </authorList>
    </citation>
    <scope>NUCLEOTIDE SEQUENCE [LARGE SCALE GENOMIC DNA]</scope>
</reference>
<dbReference type="SUPFAM" id="SSF54523">
    <property type="entry name" value="Pili subunits"/>
    <property type="match status" value="1"/>
</dbReference>
<dbReference type="EMBL" id="MEXN01000005">
    <property type="protein sequence ID" value="OGD03805.1"/>
    <property type="molecule type" value="Genomic_DNA"/>
</dbReference>
<protein>
    <submittedName>
        <fullName evidence="1">Uncharacterized protein</fullName>
    </submittedName>
</protein>
<dbReference type="InterPro" id="IPR045584">
    <property type="entry name" value="Pilin-like"/>
</dbReference>